<dbReference type="InterPro" id="IPR036215">
    <property type="entry name" value="TM0957-like_sf"/>
</dbReference>
<reference evidence="2 3" key="1">
    <citation type="submission" date="2021-03" db="EMBL/GenBank/DDBJ databases">
        <authorList>
            <person name="D'Agostino P."/>
            <person name="Huntemann M."/>
            <person name="Clum A."/>
            <person name="Spunde A."/>
            <person name="Palaniappan K."/>
            <person name="Ritter S."/>
            <person name="Mikhailova N."/>
            <person name="Chen I.-M."/>
            <person name="Stamatis D."/>
            <person name="Reddy T."/>
            <person name="O'Malley R."/>
            <person name="Daum C."/>
            <person name="Shapiro N."/>
            <person name="Ivanova N."/>
            <person name="Kyrpides N."/>
            <person name="Woyke T."/>
        </authorList>
    </citation>
    <scope>NUCLEOTIDE SEQUENCE [LARGE SCALE GENOMIC DNA]</scope>
    <source>
        <strain evidence="2 3">WS4403</strain>
    </source>
</reference>
<feature type="chain" id="PRO_5046503380" evidence="1">
    <location>
        <begin position="21"/>
        <end position="203"/>
    </location>
</feature>
<dbReference type="Proteomes" id="UP001195624">
    <property type="component" value="Unassembled WGS sequence"/>
</dbReference>
<protein>
    <submittedName>
        <fullName evidence="2">Lipoprotein</fullName>
    </submittedName>
</protein>
<dbReference type="PROSITE" id="PS51257">
    <property type="entry name" value="PROKAR_LIPOPROTEIN"/>
    <property type="match status" value="1"/>
</dbReference>
<dbReference type="Pfam" id="PF10054">
    <property type="entry name" value="DUF2291"/>
    <property type="match status" value="1"/>
</dbReference>
<proteinExistence type="predicted"/>
<name>A0ABS4P684_9GAMM</name>
<dbReference type="SUPFAM" id="SSF141318">
    <property type="entry name" value="TM0957-like"/>
    <property type="match status" value="1"/>
</dbReference>
<feature type="signal peptide" evidence="1">
    <location>
        <begin position="1"/>
        <end position="20"/>
    </location>
</feature>
<dbReference type="EMBL" id="JAGGMQ010000001">
    <property type="protein sequence ID" value="MBP2167620.1"/>
    <property type="molecule type" value="Genomic_DNA"/>
</dbReference>
<organism evidence="2 3">
    <name type="scientific">Winslowiella toletana</name>
    <dbReference type="NCBI Taxonomy" id="92490"/>
    <lineage>
        <taxon>Bacteria</taxon>
        <taxon>Pseudomonadati</taxon>
        <taxon>Pseudomonadota</taxon>
        <taxon>Gammaproteobacteria</taxon>
        <taxon>Enterobacterales</taxon>
        <taxon>Erwiniaceae</taxon>
        <taxon>Winslowiella</taxon>
    </lineage>
</organism>
<evidence type="ECO:0000313" key="3">
    <source>
        <dbReference type="Proteomes" id="UP001195624"/>
    </source>
</evidence>
<comment type="caution">
    <text evidence="2">The sequence shown here is derived from an EMBL/GenBank/DDBJ whole genome shotgun (WGS) entry which is preliminary data.</text>
</comment>
<accession>A0ABS4P684</accession>
<keyword evidence="1" id="KW-0732">Signal</keyword>
<evidence type="ECO:0000256" key="1">
    <source>
        <dbReference type="SAM" id="SignalP"/>
    </source>
</evidence>
<evidence type="ECO:0000313" key="2">
    <source>
        <dbReference type="EMBL" id="MBP2167620.1"/>
    </source>
</evidence>
<dbReference type="PIRSF" id="PIRSF033535">
    <property type="entry name" value="UCP033535_plp"/>
    <property type="match status" value="1"/>
</dbReference>
<keyword evidence="3" id="KW-1185">Reference proteome</keyword>
<sequence length="203" mass="21968">MLKKHWGINVLLCASLLLTACTVVDLDADGKPIIPPDPNAKASYSNQTPQQVVQENWDSKVMSTAKQHALDWAAMQEKSRTLKAGSSESVFVKASGQVTAFNRVSERERTLAINVNGTPVEVQLGPVIRSNAIRDAAGFNFEDFTNQVQFAQLTKALNRQTVKQLPPVDASWQGKTVDTLLAVTLTAQGVQDAVALTLTPEAP</sequence>
<dbReference type="InterPro" id="IPR014582">
    <property type="entry name" value="UCP033535_lipo"/>
</dbReference>
<gene>
    <name evidence="2" type="ORF">J2125_000812</name>
</gene>
<reference evidence="3" key="2">
    <citation type="submission" date="2023-07" db="EMBL/GenBank/DDBJ databases">
        <title>Genome mining of underrepresented organisms for secondary metabolites.</title>
        <authorList>
            <person name="D'Agostino P.M."/>
        </authorList>
    </citation>
    <scope>NUCLEOTIDE SEQUENCE [LARGE SCALE GENOMIC DNA]</scope>
    <source>
        <strain evidence="3">WS4403</strain>
    </source>
</reference>
<keyword evidence="2" id="KW-0449">Lipoprotein</keyword>
<dbReference type="RefSeq" id="WP_017803453.1">
    <property type="nucleotide sequence ID" value="NZ_JAGGMQ010000001.1"/>
</dbReference>